<keyword evidence="3" id="KW-1185">Reference proteome</keyword>
<comment type="caution">
    <text evidence="2">The sequence shown here is derived from an EMBL/GenBank/DDBJ whole genome shotgun (WGS) entry which is preliminary data.</text>
</comment>
<reference evidence="2" key="1">
    <citation type="journal article" date="2014" name="Int. J. Syst. Evol. Microbiol.">
        <title>Complete genome sequence of Corynebacterium casei LMG S-19264T (=DSM 44701T), isolated from a smear-ripened cheese.</title>
        <authorList>
            <consortium name="US DOE Joint Genome Institute (JGI-PGF)"/>
            <person name="Walter F."/>
            <person name="Albersmeier A."/>
            <person name="Kalinowski J."/>
            <person name="Ruckert C."/>
        </authorList>
    </citation>
    <scope>NUCLEOTIDE SEQUENCE</scope>
    <source>
        <strain evidence="2">NBRC 110023</strain>
    </source>
</reference>
<feature type="signal peptide" evidence="1">
    <location>
        <begin position="1"/>
        <end position="31"/>
    </location>
</feature>
<keyword evidence="1" id="KW-0732">Signal</keyword>
<evidence type="ECO:0000313" key="3">
    <source>
        <dbReference type="Proteomes" id="UP001156601"/>
    </source>
</evidence>
<dbReference type="RefSeq" id="WP_284218725.1">
    <property type="nucleotide sequence ID" value="NZ_BSOT01000009.1"/>
</dbReference>
<reference evidence="2" key="2">
    <citation type="submission" date="2023-01" db="EMBL/GenBank/DDBJ databases">
        <title>Draft genome sequence of Agaribacter marinus strain NBRC 110023.</title>
        <authorList>
            <person name="Sun Q."/>
            <person name="Mori K."/>
        </authorList>
    </citation>
    <scope>NUCLEOTIDE SEQUENCE</scope>
    <source>
        <strain evidence="2">NBRC 110023</strain>
    </source>
</reference>
<dbReference type="Proteomes" id="UP001156601">
    <property type="component" value="Unassembled WGS sequence"/>
</dbReference>
<organism evidence="2 3">
    <name type="scientific">Agaribacter marinus</name>
    <dbReference type="NCBI Taxonomy" id="1431249"/>
    <lineage>
        <taxon>Bacteria</taxon>
        <taxon>Pseudomonadati</taxon>
        <taxon>Pseudomonadota</taxon>
        <taxon>Gammaproteobacteria</taxon>
        <taxon>Alteromonadales</taxon>
        <taxon>Alteromonadaceae</taxon>
        <taxon>Agaribacter</taxon>
    </lineage>
</organism>
<evidence type="ECO:0000256" key="1">
    <source>
        <dbReference type="SAM" id="SignalP"/>
    </source>
</evidence>
<protein>
    <submittedName>
        <fullName evidence="2">Uncharacterized protein</fullName>
    </submittedName>
</protein>
<name>A0AA37SZZ5_9ALTE</name>
<evidence type="ECO:0000313" key="2">
    <source>
        <dbReference type="EMBL" id="GLR72307.1"/>
    </source>
</evidence>
<dbReference type="AlphaFoldDB" id="A0AA37SZZ5"/>
<accession>A0AA37SZZ5</accession>
<feature type="chain" id="PRO_5041221458" evidence="1">
    <location>
        <begin position="32"/>
        <end position="98"/>
    </location>
</feature>
<proteinExistence type="predicted"/>
<dbReference type="EMBL" id="BSOT01000009">
    <property type="protein sequence ID" value="GLR72307.1"/>
    <property type="molecule type" value="Genomic_DNA"/>
</dbReference>
<sequence length="98" mass="11267">MTSRKYSLKRLFSTMLLTSAAMVLVVNTLLASTDQHCKNYTSLDSVPEVFSAQANVSTIDLSRCRKDSHHVTWVSWLFGKPESMQFHYLELLELLNRK</sequence>
<gene>
    <name evidence="2" type="ORF">GCM10007852_32150</name>
</gene>